<reference evidence="2 3" key="1">
    <citation type="submission" date="2016-10" db="EMBL/GenBank/DDBJ databases">
        <authorList>
            <person name="de Groot N.N."/>
        </authorList>
    </citation>
    <scope>NUCLEOTIDE SEQUENCE [LARGE SCALE GENOMIC DNA]</scope>
    <source>
        <strain evidence="2 3">JCM 21544</strain>
    </source>
</reference>
<feature type="chain" id="PRO_5011713014" description="Secreted protein" evidence="1">
    <location>
        <begin position="20"/>
        <end position="93"/>
    </location>
</feature>
<evidence type="ECO:0000313" key="2">
    <source>
        <dbReference type="EMBL" id="SDK67150.1"/>
    </source>
</evidence>
<dbReference type="OrthoDB" id="7026422at2"/>
<accession>A0A1G9DTK7</accession>
<dbReference type="Proteomes" id="UP000198706">
    <property type="component" value="Unassembled WGS sequence"/>
</dbReference>
<proteinExistence type="predicted"/>
<evidence type="ECO:0000313" key="3">
    <source>
        <dbReference type="Proteomes" id="UP000198706"/>
    </source>
</evidence>
<name>A0A1G9DTK7_9PSED</name>
<protein>
    <recommendedName>
        <fullName evidence="4">Secreted protein</fullName>
    </recommendedName>
</protein>
<feature type="signal peptide" evidence="1">
    <location>
        <begin position="1"/>
        <end position="19"/>
    </location>
</feature>
<dbReference type="EMBL" id="FNFD01000009">
    <property type="protein sequence ID" value="SDK67150.1"/>
    <property type="molecule type" value="Genomic_DNA"/>
</dbReference>
<keyword evidence="3" id="KW-1185">Reference proteome</keyword>
<keyword evidence="1" id="KW-0732">Signal</keyword>
<dbReference type="RefSeq" id="WP_084337166.1">
    <property type="nucleotide sequence ID" value="NZ_FNFD01000009.1"/>
</dbReference>
<dbReference type="AlphaFoldDB" id="A0A1G9DTK7"/>
<evidence type="ECO:0000256" key="1">
    <source>
        <dbReference type="SAM" id="SignalP"/>
    </source>
</evidence>
<gene>
    <name evidence="2" type="ORF">SAMN05216186_10999</name>
</gene>
<dbReference type="STRING" id="137658.SAMN05216186_10999"/>
<sequence>MKRTILLITATLLTAPAFAEDLCAVNLQKLDDTMATMTASDPIKENVEEHRKAAEEARAAGDLETCASHAEKALQAITRQGEGNETNGGGTTQ</sequence>
<organism evidence="2 3">
    <name type="scientific">Pseudomonas indica</name>
    <dbReference type="NCBI Taxonomy" id="137658"/>
    <lineage>
        <taxon>Bacteria</taxon>
        <taxon>Pseudomonadati</taxon>
        <taxon>Pseudomonadota</taxon>
        <taxon>Gammaproteobacteria</taxon>
        <taxon>Pseudomonadales</taxon>
        <taxon>Pseudomonadaceae</taxon>
        <taxon>Pseudomonas</taxon>
    </lineage>
</organism>
<evidence type="ECO:0008006" key="4">
    <source>
        <dbReference type="Google" id="ProtNLM"/>
    </source>
</evidence>